<keyword evidence="4" id="KW-0411">Iron-sulfur</keyword>
<dbReference type="PROSITE" id="PS51918">
    <property type="entry name" value="RADICAL_SAM"/>
    <property type="match status" value="1"/>
</dbReference>
<dbReference type="CDD" id="cd01335">
    <property type="entry name" value="Radical_SAM"/>
    <property type="match status" value="1"/>
</dbReference>
<dbReference type="PANTHER" id="PTHR43726:SF1">
    <property type="entry name" value="BIOTIN SYNTHASE"/>
    <property type="match status" value="1"/>
</dbReference>
<evidence type="ECO:0000313" key="6">
    <source>
        <dbReference type="EMBL" id="WFN37212.1"/>
    </source>
</evidence>
<dbReference type="InterPro" id="IPR013785">
    <property type="entry name" value="Aldolase_TIM"/>
</dbReference>
<evidence type="ECO:0000256" key="2">
    <source>
        <dbReference type="ARBA" id="ARBA00022723"/>
    </source>
</evidence>
<dbReference type="RefSeq" id="WP_278100051.1">
    <property type="nucleotide sequence ID" value="NZ_CP091092.1"/>
</dbReference>
<keyword evidence="1" id="KW-0949">S-adenosyl-L-methionine</keyword>
<evidence type="ECO:0000256" key="4">
    <source>
        <dbReference type="ARBA" id="ARBA00023014"/>
    </source>
</evidence>
<accession>A0AAF0JMJ9</accession>
<dbReference type="GeneID" id="79949157"/>
<dbReference type="SMART" id="SM00729">
    <property type="entry name" value="Elp3"/>
    <property type="match status" value="1"/>
</dbReference>
<dbReference type="PANTHER" id="PTHR43726">
    <property type="entry name" value="3-METHYLORNITHINE SYNTHASE"/>
    <property type="match status" value="1"/>
</dbReference>
<dbReference type="GO" id="GO:0051536">
    <property type="term" value="F:iron-sulfur cluster binding"/>
    <property type="evidence" value="ECO:0007669"/>
    <property type="project" value="UniProtKB-KW"/>
</dbReference>
<feature type="domain" description="Radical SAM core" evidence="5">
    <location>
        <begin position="92"/>
        <end position="305"/>
    </location>
</feature>
<gene>
    <name evidence="6" type="ORF">L1994_02140</name>
</gene>
<dbReference type="Pfam" id="PF04055">
    <property type="entry name" value="Radical_SAM"/>
    <property type="match status" value="1"/>
</dbReference>
<dbReference type="InterPro" id="IPR006638">
    <property type="entry name" value="Elp3/MiaA/NifB-like_rSAM"/>
</dbReference>
<dbReference type="Proteomes" id="UP001218895">
    <property type="component" value="Chromosome"/>
</dbReference>
<keyword evidence="3" id="KW-0408">Iron</keyword>
<evidence type="ECO:0000313" key="7">
    <source>
        <dbReference type="Proteomes" id="UP001218895"/>
    </source>
</evidence>
<dbReference type="SUPFAM" id="SSF102114">
    <property type="entry name" value="Radical SAM enzymes"/>
    <property type="match status" value="1"/>
</dbReference>
<dbReference type="KEGG" id="manq:L1994_02140"/>
<name>A0AAF0JMJ9_9EURY</name>
<dbReference type="GO" id="GO:0046872">
    <property type="term" value="F:metal ion binding"/>
    <property type="evidence" value="ECO:0007669"/>
    <property type="project" value="UniProtKB-KW"/>
</dbReference>
<evidence type="ECO:0000256" key="1">
    <source>
        <dbReference type="ARBA" id="ARBA00022691"/>
    </source>
</evidence>
<evidence type="ECO:0000259" key="5">
    <source>
        <dbReference type="PROSITE" id="PS51918"/>
    </source>
</evidence>
<dbReference type="SFLD" id="SFLDS00029">
    <property type="entry name" value="Radical_SAM"/>
    <property type="match status" value="1"/>
</dbReference>
<dbReference type="AlphaFoldDB" id="A0AAF0JMJ9"/>
<dbReference type="GO" id="GO:0016740">
    <property type="term" value="F:transferase activity"/>
    <property type="evidence" value="ECO:0007669"/>
    <property type="project" value="TreeGrafter"/>
</dbReference>
<dbReference type="InterPro" id="IPR007197">
    <property type="entry name" value="rSAM"/>
</dbReference>
<reference evidence="6" key="1">
    <citation type="submission" date="2022-01" db="EMBL/GenBank/DDBJ databases">
        <title>Complete genome of Methanomicrobium antiquum DSM 21220.</title>
        <authorList>
            <person name="Chen S.-C."/>
            <person name="You Y.-T."/>
            <person name="Zhou Y.-Z."/>
            <person name="Lai M.-C."/>
        </authorList>
    </citation>
    <scope>NUCLEOTIDE SEQUENCE</scope>
    <source>
        <strain evidence="6">DSM 21220</strain>
    </source>
</reference>
<keyword evidence="7" id="KW-1185">Reference proteome</keyword>
<dbReference type="InterPro" id="IPR058240">
    <property type="entry name" value="rSAM_sf"/>
</dbReference>
<evidence type="ECO:0000256" key="3">
    <source>
        <dbReference type="ARBA" id="ARBA00023004"/>
    </source>
</evidence>
<protein>
    <submittedName>
        <fullName evidence="6">Radical SAM protein</fullName>
    </submittedName>
</protein>
<dbReference type="EMBL" id="CP091092">
    <property type="protein sequence ID" value="WFN37212.1"/>
    <property type="molecule type" value="Genomic_DNA"/>
</dbReference>
<keyword evidence="2" id="KW-0479">Metal-binding</keyword>
<proteinExistence type="predicted"/>
<sequence>MRNMTAEDKAYLISIGSADIDSELLLENTLKTKATAGPGAGGESFFIRSGERRVRLSINSSSTLKVIKSGDGVAVIEGDKQIAEGMLEFPLCHCPGQAYITVSEHCIYDCKFCPVPKLEGGIKKPETVLKMVEEACEKGDISAISLTGGVFESPEKEVERMALIVKMLREKYDLPIGVSVYPTSDSAKILKNAGADEIKYNVETMDAEIFEKVCPGLSLDFILESLKGAVDIFGRNSVSSNFIIGLGEDDECVKNGVTRLSEMGIIPNLRPISQSPLRIGEIKIERPTAERLIRLSAMTRDILKKNNLDAGLAKTMCLPCTGCDLTPFRDI</sequence>
<dbReference type="Gene3D" id="3.20.20.70">
    <property type="entry name" value="Aldolase class I"/>
    <property type="match status" value="1"/>
</dbReference>
<dbReference type="InterPro" id="IPR034422">
    <property type="entry name" value="HydE/PylB-like"/>
</dbReference>
<organism evidence="6 7">
    <name type="scientific">Methanomicrobium antiquum</name>
    <dbReference type="NCBI Taxonomy" id="487686"/>
    <lineage>
        <taxon>Archaea</taxon>
        <taxon>Methanobacteriati</taxon>
        <taxon>Methanobacteriota</taxon>
        <taxon>Stenosarchaea group</taxon>
        <taxon>Methanomicrobia</taxon>
        <taxon>Methanomicrobiales</taxon>
        <taxon>Methanomicrobiaceae</taxon>
        <taxon>Methanomicrobium</taxon>
    </lineage>
</organism>